<evidence type="ECO:0000256" key="3">
    <source>
        <dbReference type="ARBA" id="ARBA00023015"/>
    </source>
</evidence>
<feature type="domain" description="Sigma-54 factor interaction" evidence="7">
    <location>
        <begin position="140"/>
        <end position="369"/>
    </location>
</feature>
<dbReference type="PROSITE" id="PS50045">
    <property type="entry name" value="SIGMA54_INTERACT_4"/>
    <property type="match status" value="1"/>
</dbReference>
<keyword evidence="5" id="KW-0804">Transcription</keyword>
<evidence type="ECO:0000313" key="9">
    <source>
        <dbReference type="EMBL" id="CAG35105.1"/>
    </source>
</evidence>
<dbReference type="STRING" id="177439.DP0376"/>
<evidence type="ECO:0000259" key="8">
    <source>
        <dbReference type="PROSITE" id="PS50110"/>
    </source>
</evidence>
<protein>
    <submittedName>
        <fullName evidence="9">Probable two-component system response regulator (Ntr family)</fullName>
    </submittedName>
</protein>
<dbReference type="Pfam" id="PF00072">
    <property type="entry name" value="Response_reg"/>
    <property type="match status" value="1"/>
</dbReference>
<dbReference type="PANTHER" id="PTHR32071">
    <property type="entry name" value="TRANSCRIPTIONAL REGULATORY PROTEIN"/>
    <property type="match status" value="1"/>
</dbReference>
<dbReference type="InterPro" id="IPR025944">
    <property type="entry name" value="Sigma_54_int_dom_CS"/>
</dbReference>
<dbReference type="Gene3D" id="1.10.8.60">
    <property type="match status" value="1"/>
</dbReference>
<dbReference type="OrthoDB" id="9763792at2"/>
<dbReference type="RefSeq" id="WP_011187621.1">
    <property type="nucleotide sequence ID" value="NC_006138.1"/>
</dbReference>
<dbReference type="Pfam" id="PF00158">
    <property type="entry name" value="Sigma54_activat"/>
    <property type="match status" value="1"/>
</dbReference>
<dbReference type="GO" id="GO:0005524">
    <property type="term" value="F:ATP binding"/>
    <property type="evidence" value="ECO:0007669"/>
    <property type="project" value="UniProtKB-KW"/>
</dbReference>
<dbReference type="GO" id="GO:0043565">
    <property type="term" value="F:sequence-specific DNA binding"/>
    <property type="evidence" value="ECO:0007669"/>
    <property type="project" value="InterPro"/>
</dbReference>
<dbReference type="InterPro" id="IPR002197">
    <property type="entry name" value="HTH_Fis"/>
</dbReference>
<dbReference type="InterPro" id="IPR025943">
    <property type="entry name" value="Sigma_54_int_dom_ATP-bd_2"/>
</dbReference>
<keyword evidence="1" id="KW-0547">Nucleotide-binding</keyword>
<dbReference type="CDD" id="cd00156">
    <property type="entry name" value="REC"/>
    <property type="match status" value="1"/>
</dbReference>
<dbReference type="PROSITE" id="PS50110">
    <property type="entry name" value="RESPONSE_REGULATORY"/>
    <property type="match status" value="1"/>
</dbReference>
<dbReference type="Pfam" id="PF25601">
    <property type="entry name" value="AAA_lid_14"/>
    <property type="match status" value="1"/>
</dbReference>
<keyword evidence="2" id="KW-0067">ATP-binding</keyword>
<evidence type="ECO:0000256" key="5">
    <source>
        <dbReference type="ARBA" id="ARBA00023163"/>
    </source>
</evidence>
<dbReference type="InterPro" id="IPR011006">
    <property type="entry name" value="CheY-like_superfamily"/>
</dbReference>
<dbReference type="AlphaFoldDB" id="Q6ARB9"/>
<dbReference type="PANTHER" id="PTHR32071:SF117">
    <property type="entry name" value="PTS-DEPENDENT DIHYDROXYACETONE KINASE OPERON REGULATORY PROTEIN-RELATED"/>
    <property type="match status" value="1"/>
</dbReference>
<dbReference type="PROSITE" id="PS00675">
    <property type="entry name" value="SIGMA54_INTERACT_1"/>
    <property type="match status" value="1"/>
</dbReference>
<keyword evidence="10" id="KW-1185">Reference proteome</keyword>
<keyword evidence="6" id="KW-0597">Phosphoprotein</keyword>
<evidence type="ECO:0000256" key="6">
    <source>
        <dbReference type="PROSITE-ProRule" id="PRU00169"/>
    </source>
</evidence>
<proteinExistence type="predicted"/>
<dbReference type="GO" id="GO:0000160">
    <property type="term" value="P:phosphorelay signal transduction system"/>
    <property type="evidence" value="ECO:0007669"/>
    <property type="project" value="InterPro"/>
</dbReference>
<dbReference type="SUPFAM" id="SSF52172">
    <property type="entry name" value="CheY-like"/>
    <property type="match status" value="1"/>
</dbReference>
<dbReference type="PRINTS" id="PR01590">
    <property type="entry name" value="HTHFIS"/>
</dbReference>
<dbReference type="Gene3D" id="3.40.50.2300">
    <property type="match status" value="1"/>
</dbReference>
<dbReference type="Proteomes" id="UP000000602">
    <property type="component" value="Chromosome"/>
</dbReference>
<keyword evidence="3" id="KW-0805">Transcription regulation</keyword>
<reference evidence="10" key="1">
    <citation type="journal article" date="2004" name="Environ. Microbiol.">
        <title>The genome of Desulfotalea psychrophila, a sulfate-reducing bacterium from permanently cold Arctic sediments.</title>
        <authorList>
            <person name="Rabus R."/>
            <person name="Ruepp A."/>
            <person name="Frickey T."/>
            <person name="Rattei T."/>
            <person name="Fartmann B."/>
            <person name="Stark M."/>
            <person name="Bauer M."/>
            <person name="Zibat A."/>
            <person name="Lombardot T."/>
            <person name="Becker I."/>
            <person name="Amann J."/>
            <person name="Gellner K."/>
            <person name="Teeling H."/>
            <person name="Leuschner W.D."/>
            <person name="Gloeckner F.-O."/>
            <person name="Lupas A.N."/>
            <person name="Amann R."/>
            <person name="Klenk H.-P."/>
        </authorList>
    </citation>
    <scope>NUCLEOTIDE SEQUENCE [LARGE SCALE GENOMIC DNA]</scope>
    <source>
        <strain evidence="10">DSM 12343 / LSv54</strain>
    </source>
</reference>
<evidence type="ECO:0000256" key="2">
    <source>
        <dbReference type="ARBA" id="ARBA00022840"/>
    </source>
</evidence>
<dbReference type="InterPro" id="IPR058031">
    <property type="entry name" value="AAA_lid_NorR"/>
</dbReference>
<sequence length="443" mass="49256">MKKILLVDDDKGHRTMLKVNLGELGYQVITAGDGDEVLAKLTKNKIDLILLDMKMPRIDGLATLSLLSQQNNRIPVIVITAFSSMENAIEAMKKGAFDYVTKPVDIDNLHIAISKALHQKISPPLSPGTEPQADSKFPEIIGESAPMQELFSQISLIAPSDATILLSGESGTGKELVATAIHRHSKRKEGALIRINCAALHENLLESELFGHELGAFTGAAKQKKGLFERADKGTLFLDEIGDMSLTTQVKILRVLQEGEFERVGGNDSIKVNVRIIAASHRNLEKLIEEGTFRQDLFFRLSVVPLHLPALRERLVDIPILANFFLSLYNKKNRKDIKGFSQEALDLLMEYPWPGNIRELENSIERGVILCLGEQITAHELPPQFFRNRSPGELSSRDTLRDVEKRAIQQALARSGFNKSATAKQLGIARQTLLNKIRDYGLE</sequence>
<dbReference type="PROSITE" id="PS00676">
    <property type="entry name" value="SIGMA54_INTERACT_2"/>
    <property type="match status" value="1"/>
</dbReference>
<feature type="domain" description="Response regulatory" evidence="8">
    <location>
        <begin position="3"/>
        <end position="117"/>
    </location>
</feature>
<organism evidence="9 10">
    <name type="scientific">Desulfotalea psychrophila (strain LSv54 / DSM 12343)</name>
    <dbReference type="NCBI Taxonomy" id="177439"/>
    <lineage>
        <taxon>Bacteria</taxon>
        <taxon>Pseudomonadati</taxon>
        <taxon>Thermodesulfobacteriota</taxon>
        <taxon>Desulfobulbia</taxon>
        <taxon>Desulfobulbales</taxon>
        <taxon>Desulfocapsaceae</taxon>
        <taxon>Desulfotalea</taxon>
    </lineage>
</organism>
<dbReference type="InterPro" id="IPR009057">
    <property type="entry name" value="Homeodomain-like_sf"/>
</dbReference>
<dbReference type="KEGG" id="dps:DP0376"/>
<keyword evidence="4" id="KW-0238">DNA-binding</keyword>
<dbReference type="SUPFAM" id="SSF52540">
    <property type="entry name" value="P-loop containing nucleoside triphosphate hydrolases"/>
    <property type="match status" value="1"/>
</dbReference>
<dbReference type="eggNOG" id="COG2204">
    <property type="taxonomic scope" value="Bacteria"/>
</dbReference>
<dbReference type="SMART" id="SM00382">
    <property type="entry name" value="AAA"/>
    <property type="match status" value="1"/>
</dbReference>
<dbReference type="InterPro" id="IPR002078">
    <property type="entry name" value="Sigma_54_int"/>
</dbReference>
<evidence type="ECO:0000313" key="10">
    <source>
        <dbReference type="Proteomes" id="UP000000602"/>
    </source>
</evidence>
<dbReference type="InterPro" id="IPR027417">
    <property type="entry name" value="P-loop_NTPase"/>
</dbReference>
<evidence type="ECO:0000256" key="1">
    <source>
        <dbReference type="ARBA" id="ARBA00022741"/>
    </source>
</evidence>
<gene>
    <name evidence="9" type="ordered locus">DP0376</name>
</gene>
<dbReference type="InterPro" id="IPR003593">
    <property type="entry name" value="AAA+_ATPase"/>
</dbReference>
<dbReference type="InterPro" id="IPR025662">
    <property type="entry name" value="Sigma_54_int_dom_ATP-bd_1"/>
</dbReference>
<dbReference type="GO" id="GO:0006355">
    <property type="term" value="P:regulation of DNA-templated transcription"/>
    <property type="evidence" value="ECO:0007669"/>
    <property type="project" value="InterPro"/>
</dbReference>
<dbReference type="Gene3D" id="1.10.10.60">
    <property type="entry name" value="Homeodomain-like"/>
    <property type="match status" value="1"/>
</dbReference>
<dbReference type="SMART" id="SM00448">
    <property type="entry name" value="REC"/>
    <property type="match status" value="1"/>
</dbReference>
<dbReference type="HOGENOM" id="CLU_000445_0_5_7"/>
<dbReference type="CDD" id="cd00009">
    <property type="entry name" value="AAA"/>
    <property type="match status" value="1"/>
</dbReference>
<accession>Q6ARB9</accession>
<dbReference type="Gene3D" id="3.40.50.300">
    <property type="entry name" value="P-loop containing nucleotide triphosphate hydrolases"/>
    <property type="match status" value="1"/>
</dbReference>
<dbReference type="InterPro" id="IPR001789">
    <property type="entry name" value="Sig_transdc_resp-reg_receiver"/>
</dbReference>
<dbReference type="SUPFAM" id="SSF46689">
    <property type="entry name" value="Homeodomain-like"/>
    <property type="match status" value="1"/>
</dbReference>
<dbReference type="PROSITE" id="PS00688">
    <property type="entry name" value="SIGMA54_INTERACT_3"/>
    <property type="match status" value="1"/>
</dbReference>
<name>Q6ARB9_DESPS</name>
<evidence type="ECO:0000259" key="7">
    <source>
        <dbReference type="PROSITE" id="PS50045"/>
    </source>
</evidence>
<dbReference type="FunFam" id="3.40.50.300:FF:000006">
    <property type="entry name" value="DNA-binding transcriptional regulator NtrC"/>
    <property type="match status" value="1"/>
</dbReference>
<feature type="modified residue" description="4-aspartylphosphate" evidence="6">
    <location>
        <position position="52"/>
    </location>
</feature>
<evidence type="ECO:0000256" key="4">
    <source>
        <dbReference type="ARBA" id="ARBA00023125"/>
    </source>
</evidence>
<dbReference type="EMBL" id="CR522870">
    <property type="protein sequence ID" value="CAG35105.1"/>
    <property type="molecule type" value="Genomic_DNA"/>
</dbReference>
<dbReference type="Pfam" id="PF02954">
    <property type="entry name" value="HTH_8"/>
    <property type="match status" value="1"/>
</dbReference>